<keyword evidence="1" id="KW-0479">Metal-binding</keyword>
<dbReference type="InterPro" id="IPR026575">
    <property type="entry name" value="GpdQ/CpdA-like"/>
</dbReference>
<dbReference type="InterPro" id="IPR004843">
    <property type="entry name" value="Calcineurin-like_PHP"/>
</dbReference>
<keyword evidence="3" id="KW-0408">Iron</keyword>
<feature type="domain" description="Calcineurin-like phosphoesterase" evidence="5">
    <location>
        <begin position="1"/>
        <end position="194"/>
    </location>
</feature>
<dbReference type="InterPro" id="IPR050884">
    <property type="entry name" value="CNP_phosphodiesterase-III"/>
</dbReference>
<evidence type="ECO:0000313" key="6">
    <source>
        <dbReference type="EMBL" id="MFD0947763.1"/>
    </source>
</evidence>
<dbReference type="RefSeq" id="WP_264945394.1">
    <property type="nucleotide sequence ID" value="NZ_JAPDRA010000008.1"/>
</dbReference>
<dbReference type="Gene3D" id="3.30.750.180">
    <property type="entry name" value="GpdQ, beta-strand dimerisation domain"/>
    <property type="match status" value="1"/>
</dbReference>
<dbReference type="InterPro" id="IPR042283">
    <property type="entry name" value="GpdQ_catalytic"/>
</dbReference>
<evidence type="ECO:0000259" key="5">
    <source>
        <dbReference type="Pfam" id="PF00149"/>
    </source>
</evidence>
<gene>
    <name evidence="6" type="ORF">ACFQ1E_15550</name>
</gene>
<comment type="similarity">
    <text evidence="4">Belongs to the cyclic nucleotide phosphodiesterase class-III family.</text>
</comment>
<dbReference type="SUPFAM" id="SSF56300">
    <property type="entry name" value="Metallo-dependent phosphatases"/>
    <property type="match status" value="1"/>
</dbReference>
<comment type="caution">
    <text evidence="6">The sequence shown here is derived from an EMBL/GenBank/DDBJ whole genome shotgun (WGS) entry which is preliminary data.</text>
</comment>
<dbReference type="Proteomes" id="UP001596977">
    <property type="component" value="Unassembled WGS sequence"/>
</dbReference>
<evidence type="ECO:0000256" key="2">
    <source>
        <dbReference type="ARBA" id="ARBA00022801"/>
    </source>
</evidence>
<keyword evidence="7" id="KW-1185">Reference proteome</keyword>
<dbReference type="EMBL" id="JBHTJG010000008">
    <property type="protein sequence ID" value="MFD0947763.1"/>
    <property type="molecule type" value="Genomic_DNA"/>
</dbReference>
<evidence type="ECO:0000256" key="4">
    <source>
        <dbReference type="ARBA" id="ARBA00025742"/>
    </source>
</evidence>
<organism evidence="6 7">
    <name type="scientific">Sphingomonas canadensis</name>
    <dbReference type="NCBI Taxonomy" id="1219257"/>
    <lineage>
        <taxon>Bacteria</taxon>
        <taxon>Pseudomonadati</taxon>
        <taxon>Pseudomonadota</taxon>
        <taxon>Alphaproteobacteria</taxon>
        <taxon>Sphingomonadales</taxon>
        <taxon>Sphingomonadaceae</taxon>
        <taxon>Sphingomonas</taxon>
    </lineage>
</organism>
<reference evidence="7" key="1">
    <citation type="journal article" date="2019" name="Int. J. Syst. Evol. Microbiol.">
        <title>The Global Catalogue of Microorganisms (GCM) 10K type strain sequencing project: providing services to taxonomists for standard genome sequencing and annotation.</title>
        <authorList>
            <consortium name="The Broad Institute Genomics Platform"/>
            <consortium name="The Broad Institute Genome Sequencing Center for Infectious Disease"/>
            <person name="Wu L."/>
            <person name="Ma J."/>
        </authorList>
    </citation>
    <scope>NUCLEOTIDE SEQUENCE [LARGE SCALE GENOMIC DNA]</scope>
    <source>
        <strain evidence="7">CCUG 62982</strain>
    </source>
</reference>
<dbReference type="CDD" id="cd07402">
    <property type="entry name" value="MPP_GpdQ"/>
    <property type="match status" value="1"/>
</dbReference>
<evidence type="ECO:0000313" key="7">
    <source>
        <dbReference type="Proteomes" id="UP001596977"/>
    </source>
</evidence>
<evidence type="ECO:0000256" key="3">
    <source>
        <dbReference type="ARBA" id="ARBA00023004"/>
    </source>
</evidence>
<dbReference type="Gene3D" id="3.60.21.40">
    <property type="entry name" value="GpdQ, catalytic alpha/beta sandwich domain"/>
    <property type="match status" value="1"/>
</dbReference>
<accession>A0ABW3HC41</accession>
<dbReference type="InterPro" id="IPR029052">
    <property type="entry name" value="Metallo-depent_PP-like"/>
</dbReference>
<evidence type="ECO:0000256" key="1">
    <source>
        <dbReference type="ARBA" id="ARBA00022723"/>
    </source>
</evidence>
<protein>
    <submittedName>
        <fullName evidence="6">Phosphodiesterase</fullName>
    </submittedName>
</protein>
<dbReference type="PANTHER" id="PTHR42988:SF2">
    <property type="entry name" value="CYCLIC NUCLEOTIDE PHOSPHODIESTERASE CBUA0032-RELATED"/>
    <property type="match status" value="1"/>
</dbReference>
<keyword evidence="2" id="KW-0378">Hydrolase</keyword>
<proteinExistence type="inferred from homology"/>
<dbReference type="PANTHER" id="PTHR42988">
    <property type="entry name" value="PHOSPHOHYDROLASE"/>
    <property type="match status" value="1"/>
</dbReference>
<dbReference type="Pfam" id="PF00149">
    <property type="entry name" value="Metallophos"/>
    <property type="match status" value="1"/>
</dbReference>
<sequence>MLIAQITDLHVGFEPDNPDEYNTKRLRRVLETIADGPNKPDLMIATGDLTERGDVDSYKRCAEMLAELPFPVYPIPGNHDLRTNFSRAFPDVPTPGGFAQYTVDTGPVRLILLDTLEEGRHGGAFCEVRAAWLKERLAEETGKPTVIVMHHPPMDVGIDWMRTDPAEPWVARFADAIAGAEQVKAILCGHLHRPIVSPWKGVLTAVCPAVAPGVTLDLRPMDPEAPDLRPMVVADMPGFGFHWWNGTELVSLYDYAEESVPLAKFDTRMQGLVKHLMAERPGAAGHH</sequence>
<name>A0ABW3HC41_9SPHN</name>
<dbReference type="InterPro" id="IPR042281">
    <property type="entry name" value="GpdQ_beta-strand"/>
</dbReference>